<dbReference type="AlphaFoldDB" id="A0A1I6R372"/>
<feature type="transmembrane region" description="Helical" evidence="2">
    <location>
        <begin position="38"/>
        <end position="55"/>
    </location>
</feature>
<evidence type="ECO:0000313" key="5">
    <source>
        <dbReference type="Proteomes" id="UP000199139"/>
    </source>
</evidence>
<gene>
    <name evidence="3" type="ORF">HMI01_06000</name>
    <name evidence="4" type="ORF">SAMN05421668_10575</name>
</gene>
<keyword evidence="2" id="KW-0472">Membrane</keyword>
<dbReference type="PANTHER" id="PTHR36838">
    <property type="entry name" value="AUXIN EFFLUX CARRIER FAMILY PROTEIN"/>
    <property type="match status" value="1"/>
</dbReference>
<feature type="transmembrane region" description="Helical" evidence="2">
    <location>
        <begin position="61"/>
        <end position="82"/>
    </location>
</feature>
<organism evidence="4 5">
    <name type="scientific">Halolactibacillus miurensis</name>
    <dbReference type="NCBI Taxonomy" id="306541"/>
    <lineage>
        <taxon>Bacteria</taxon>
        <taxon>Bacillati</taxon>
        <taxon>Bacillota</taxon>
        <taxon>Bacilli</taxon>
        <taxon>Bacillales</taxon>
        <taxon>Bacillaceae</taxon>
        <taxon>Halolactibacillus</taxon>
    </lineage>
</organism>
<sequence>MGSFNQQFILSIIIIVLGFFINRFGWLGENEGDGLSRLIINVTLPSLIIYSFHDLTIEPSLLVLVLCGIIYGLILMGVGYLFFRKKVGKSKGMLLMMMPGLNIGLFAYPLVEGLFGQEGIQFFGMLDVGNALITFGMCYVIGSYYSGQHQAFDFLSILKKLGRSVPLMTYLVVFILSVLNLQLPMLLIDTAEVISRANMPLSLIVLGMFIHIHMDKSQRHDLLSFLSARFGVGIIVGLICYYMLPLSEMVRLTLFIGAILPLPLVHLPYAVDFDYDRRFVGTVSSFSLVISFLLIWLVAMLIV</sequence>
<feature type="transmembrane region" description="Helical" evidence="2">
    <location>
        <begin position="6"/>
        <end position="26"/>
    </location>
</feature>
<keyword evidence="6" id="KW-1185">Reference proteome</keyword>
<name>A0A1I6R372_9BACI</name>
<dbReference type="STRING" id="306541.SAMN05421668_10575"/>
<evidence type="ECO:0000313" key="3">
    <source>
        <dbReference type="EMBL" id="GEM03612.1"/>
    </source>
</evidence>
<dbReference type="Proteomes" id="UP000321773">
    <property type="component" value="Unassembled WGS sequence"/>
</dbReference>
<dbReference type="RefSeq" id="WP_089853121.1">
    <property type="nucleotide sequence ID" value="NZ_BJWJ01000004.1"/>
</dbReference>
<proteinExistence type="predicted"/>
<feature type="transmembrane region" description="Helical" evidence="2">
    <location>
        <begin position="250"/>
        <end position="271"/>
    </location>
</feature>
<dbReference type="PANTHER" id="PTHR36838:SF3">
    <property type="entry name" value="TRANSPORTER AUXIN EFFLUX CARRIER EC FAMILY"/>
    <property type="match status" value="1"/>
</dbReference>
<accession>A0A1I6R372</accession>
<keyword evidence="1" id="KW-0813">Transport</keyword>
<feature type="transmembrane region" description="Helical" evidence="2">
    <location>
        <begin position="283"/>
        <end position="302"/>
    </location>
</feature>
<evidence type="ECO:0000313" key="4">
    <source>
        <dbReference type="EMBL" id="SFS59162.1"/>
    </source>
</evidence>
<feature type="transmembrane region" description="Helical" evidence="2">
    <location>
        <begin position="123"/>
        <end position="146"/>
    </location>
</feature>
<dbReference type="EMBL" id="FPAI01000005">
    <property type="protein sequence ID" value="SFS59162.1"/>
    <property type="molecule type" value="Genomic_DNA"/>
</dbReference>
<evidence type="ECO:0000256" key="1">
    <source>
        <dbReference type="ARBA" id="ARBA00022448"/>
    </source>
</evidence>
<dbReference type="Proteomes" id="UP000199139">
    <property type="component" value="Unassembled WGS sequence"/>
</dbReference>
<evidence type="ECO:0000313" key="6">
    <source>
        <dbReference type="Proteomes" id="UP000321773"/>
    </source>
</evidence>
<feature type="transmembrane region" description="Helical" evidence="2">
    <location>
        <begin position="94"/>
        <end position="111"/>
    </location>
</feature>
<keyword evidence="2" id="KW-0812">Transmembrane</keyword>
<feature type="transmembrane region" description="Helical" evidence="2">
    <location>
        <begin position="193"/>
        <end position="210"/>
    </location>
</feature>
<reference evidence="4 5" key="1">
    <citation type="submission" date="2016-10" db="EMBL/GenBank/DDBJ databases">
        <authorList>
            <person name="de Groot N.N."/>
        </authorList>
    </citation>
    <scope>NUCLEOTIDE SEQUENCE [LARGE SCALE GENOMIC DNA]</scope>
    <source>
        <strain evidence="4 5">DSM 17074</strain>
    </source>
</reference>
<evidence type="ECO:0000256" key="2">
    <source>
        <dbReference type="SAM" id="Phobius"/>
    </source>
</evidence>
<dbReference type="OrthoDB" id="3238334at2"/>
<keyword evidence="2" id="KW-1133">Transmembrane helix</keyword>
<dbReference type="EMBL" id="BJWJ01000004">
    <property type="protein sequence ID" value="GEM03612.1"/>
    <property type="molecule type" value="Genomic_DNA"/>
</dbReference>
<feature type="transmembrane region" description="Helical" evidence="2">
    <location>
        <begin position="167"/>
        <end position="187"/>
    </location>
</feature>
<protein>
    <submittedName>
        <fullName evidence="3">Malonate transporter</fullName>
    </submittedName>
</protein>
<feature type="transmembrane region" description="Helical" evidence="2">
    <location>
        <begin position="222"/>
        <end position="244"/>
    </location>
</feature>
<reference evidence="3 6" key="2">
    <citation type="submission" date="2019-07" db="EMBL/GenBank/DDBJ databases">
        <title>Whole genome shotgun sequence of Halolactibacillus miurensis NBRC 100873.</title>
        <authorList>
            <person name="Hosoyama A."/>
            <person name="Uohara A."/>
            <person name="Ohji S."/>
            <person name="Ichikawa N."/>
        </authorList>
    </citation>
    <scope>NUCLEOTIDE SEQUENCE [LARGE SCALE GENOMIC DNA]</scope>
    <source>
        <strain evidence="3 6">NBRC 100873</strain>
    </source>
</reference>